<dbReference type="RefSeq" id="WP_116775014.1">
    <property type="nucleotide sequence ID" value="NZ_QDKG01000001.1"/>
</dbReference>
<name>A0A2T8HPE8_9SPHI</name>
<proteinExistence type="predicted"/>
<dbReference type="Proteomes" id="UP000245627">
    <property type="component" value="Unassembled WGS sequence"/>
</dbReference>
<evidence type="ECO:0000313" key="1">
    <source>
        <dbReference type="EMBL" id="PVH27162.1"/>
    </source>
</evidence>
<gene>
    <name evidence="1" type="ORF">DC487_02675</name>
</gene>
<comment type="caution">
    <text evidence="1">The sequence shown here is derived from an EMBL/GenBank/DDBJ whole genome shotgun (WGS) entry which is preliminary data.</text>
</comment>
<organism evidence="1 2">
    <name type="scientific">Sphingobacterium corticibacter</name>
    <dbReference type="NCBI Taxonomy" id="2171749"/>
    <lineage>
        <taxon>Bacteria</taxon>
        <taxon>Pseudomonadati</taxon>
        <taxon>Bacteroidota</taxon>
        <taxon>Sphingobacteriia</taxon>
        <taxon>Sphingobacteriales</taxon>
        <taxon>Sphingobacteriaceae</taxon>
        <taxon>Sphingobacterium</taxon>
    </lineage>
</organism>
<sequence length="246" mass="27980">MSTIHFFDANKSSSGSLGNLEKTINLQHLLEIPLRSRNQKWVADFLDNIDECNLQLAEPEVAVANDSFAYMNARTVDPETNFKAFVIRNELDRILSNGFGLVINAHKDQPDWIFSHGDLLNLKLRNEFYTDDSAFSEHGKDFVLPKDEKVLVGQPSEEILPAQTRTHIREFLAYSGMNNGKVMLIARNYDDDSTMTQDLIFNITPKMLATQDAYVQVMNTISWFLPRHYSIAGVDELSVESGFEQI</sequence>
<protein>
    <submittedName>
        <fullName evidence="1">Uncharacterized protein</fullName>
    </submittedName>
</protein>
<accession>A0A2T8HPE8</accession>
<dbReference type="OrthoDB" id="7564910at2"/>
<evidence type="ECO:0000313" key="2">
    <source>
        <dbReference type="Proteomes" id="UP000245627"/>
    </source>
</evidence>
<dbReference type="AlphaFoldDB" id="A0A2T8HPE8"/>
<keyword evidence="2" id="KW-1185">Reference proteome</keyword>
<reference evidence="1 2" key="1">
    <citation type="submission" date="2018-04" db="EMBL/GenBank/DDBJ databases">
        <title>Sphingobacterium cortibacter sp. nov.</title>
        <authorList>
            <person name="Li Y."/>
        </authorList>
    </citation>
    <scope>NUCLEOTIDE SEQUENCE [LARGE SCALE GENOMIC DNA]</scope>
    <source>
        <strain evidence="1 2">2c-3</strain>
    </source>
</reference>
<dbReference type="EMBL" id="QDKG01000001">
    <property type="protein sequence ID" value="PVH27162.1"/>
    <property type="molecule type" value="Genomic_DNA"/>
</dbReference>